<keyword evidence="2" id="KW-1185">Reference proteome</keyword>
<name>A0AAV3PC77_LITER</name>
<sequence>MVIQEGLTQEENARLRLEELESLDERRSCVQMGWTYVIQEVYTNGSYLMVDQEGIKVGYINGRYLELYYP</sequence>
<dbReference type="AlphaFoldDB" id="A0AAV3PC77"/>
<dbReference type="Proteomes" id="UP001454036">
    <property type="component" value="Unassembled WGS sequence"/>
</dbReference>
<proteinExistence type="predicted"/>
<reference evidence="1 2" key="1">
    <citation type="submission" date="2024-01" db="EMBL/GenBank/DDBJ databases">
        <title>The complete chloroplast genome sequence of Lithospermum erythrorhizon: insights into the phylogenetic relationship among Boraginaceae species and the maternal lineages of purple gromwells.</title>
        <authorList>
            <person name="Okada T."/>
            <person name="Watanabe K."/>
        </authorList>
    </citation>
    <scope>NUCLEOTIDE SEQUENCE [LARGE SCALE GENOMIC DNA]</scope>
</reference>
<accession>A0AAV3PC77</accession>
<gene>
    <name evidence="1" type="ORF">LIER_36604</name>
</gene>
<protein>
    <submittedName>
        <fullName evidence="1">Uncharacterized protein</fullName>
    </submittedName>
</protein>
<dbReference type="EMBL" id="BAABME010016893">
    <property type="protein sequence ID" value="GAA0147890.1"/>
    <property type="molecule type" value="Genomic_DNA"/>
</dbReference>
<organism evidence="1 2">
    <name type="scientific">Lithospermum erythrorhizon</name>
    <name type="common">Purple gromwell</name>
    <name type="synonym">Lithospermum officinale var. erythrorhizon</name>
    <dbReference type="NCBI Taxonomy" id="34254"/>
    <lineage>
        <taxon>Eukaryota</taxon>
        <taxon>Viridiplantae</taxon>
        <taxon>Streptophyta</taxon>
        <taxon>Embryophyta</taxon>
        <taxon>Tracheophyta</taxon>
        <taxon>Spermatophyta</taxon>
        <taxon>Magnoliopsida</taxon>
        <taxon>eudicotyledons</taxon>
        <taxon>Gunneridae</taxon>
        <taxon>Pentapetalae</taxon>
        <taxon>asterids</taxon>
        <taxon>lamiids</taxon>
        <taxon>Boraginales</taxon>
        <taxon>Boraginaceae</taxon>
        <taxon>Boraginoideae</taxon>
        <taxon>Lithospermeae</taxon>
        <taxon>Lithospermum</taxon>
    </lineage>
</organism>
<evidence type="ECO:0000313" key="1">
    <source>
        <dbReference type="EMBL" id="GAA0147890.1"/>
    </source>
</evidence>
<comment type="caution">
    <text evidence="1">The sequence shown here is derived from an EMBL/GenBank/DDBJ whole genome shotgun (WGS) entry which is preliminary data.</text>
</comment>
<evidence type="ECO:0000313" key="2">
    <source>
        <dbReference type="Proteomes" id="UP001454036"/>
    </source>
</evidence>